<organism evidence="2 3">
    <name type="scientific">Bradyrhizobium symbiodeficiens</name>
    <dbReference type="NCBI Taxonomy" id="1404367"/>
    <lineage>
        <taxon>Bacteria</taxon>
        <taxon>Pseudomonadati</taxon>
        <taxon>Pseudomonadota</taxon>
        <taxon>Alphaproteobacteria</taxon>
        <taxon>Hyphomicrobiales</taxon>
        <taxon>Nitrobacteraceae</taxon>
        <taxon>Bradyrhizobium</taxon>
    </lineage>
</organism>
<evidence type="ECO:0000313" key="3">
    <source>
        <dbReference type="Proteomes" id="UP000500895"/>
    </source>
</evidence>
<dbReference type="AlphaFoldDB" id="A0A6G9ADH8"/>
<sequence length="63" mass="6791">MNAHAVPKNGDLTMRALCWHGKGDVRVRPGSQGPASASRKPPAPSAPRTCISLTVTSRMRPRR</sequence>
<dbReference type="EMBL" id="CP050066">
    <property type="protein sequence ID" value="QIP10500.1"/>
    <property type="molecule type" value="Genomic_DNA"/>
</dbReference>
<feature type="region of interest" description="Disordered" evidence="1">
    <location>
        <begin position="23"/>
        <end position="63"/>
    </location>
</feature>
<gene>
    <name evidence="2" type="ORF">HAV00_31530</name>
</gene>
<reference evidence="2 3" key="1">
    <citation type="journal article" date="2020" name="Int. J. Syst. Evol. Microbiol.">
        <title>Description and complete genome sequences of Bradyrhizobium symbiodeficiens sp. nov., a non-symbiotic bacterium associated with legumes native to Canada.</title>
        <authorList>
            <person name="Bromfield E.S.P."/>
            <person name="Cloutier S."/>
            <person name="Nguyen H.D.T."/>
        </authorList>
    </citation>
    <scope>NUCLEOTIDE SEQUENCE [LARGE SCALE GENOMIC DNA]</scope>
    <source>
        <strain evidence="2 3">101S1MB</strain>
    </source>
</reference>
<proteinExistence type="predicted"/>
<dbReference type="Proteomes" id="UP000500895">
    <property type="component" value="Chromosome"/>
</dbReference>
<accession>A0A6G9ADH8</accession>
<evidence type="ECO:0000256" key="1">
    <source>
        <dbReference type="SAM" id="MobiDB-lite"/>
    </source>
</evidence>
<protein>
    <submittedName>
        <fullName evidence="2">Uncharacterized protein</fullName>
    </submittedName>
</protein>
<name>A0A6G9ADH8_9BRAD</name>
<evidence type="ECO:0000313" key="2">
    <source>
        <dbReference type="EMBL" id="QIP10500.1"/>
    </source>
</evidence>